<dbReference type="AlphaFoldDB" id="A0A4S2BR11"/>
<proteinExistence type="predicted"/>
<feature type="domain" description="M23ase beta-sheet core" evidence="2">
    <location>
        <begin position="100"/>
        <end position="193"/>
    </location>
</feature>
<organism evidence="3 4">
    <name type="scientific">Lactobacillus intestinalis</name>
    <dbReference type="NCBI Taxonomy" id="151781"/>
    <lineage>
        <taxon>Bacteria</taxon>
        <taxon>Bacillati</taxon>
        <taxon>Bacillota</taxon>
        <taxon>Bacilli</taxon>
        <taxon>Lactobacillales</taxon>
        <taxon>Lactobacillaceae</taxon>
        <taxon>Lactobacillus</taxon>
    </lineage>
</organism>
<sequence>MVKKRNLIKLLAGAFLISNFGLISNVASAASNSNNVGFTTEDVVNSNQETNSSTTNKETQNLTWAYPFASQKKNGVRPMYKAQTFGMTDYARSLSPLSYFHDGWDFGFSEVGHSTVKAIHPGTVKEVRQAPGLGWYVWVISPDKYVEIYQEGFNSRKDITVKPGQKIKTGQKIGKLTGSHLHLGVTKTNHKYINQHGYPCNNWYRDVGTWLNPVKVIEDNMNK</sequence>
<reference evidence="3 4" key="1">
    <citation type="submission" date="2019-04" db="EMBL/GenBank/DDBJ databases">
        <title>Microbes associate with the intestines of laboratory mice.</title>
        <authorList>
            <person name="Navarre W."/>
            <person name="Wong E."/>
            <person name="Huang K."/>
            <person name="Tropini C."/>
            <person name="Ng K."/>
            <person name="Yu B."/>
        </authorList>
    </citation>
    <scope>NUCLEOTIDE SEQUENCE [LARGE SCALE GENOMIC DNA]</scope>
    <source>
        <strain evidence="3 4">NM61_E11</strain>
    </source>
</reference>
<evidence type="ECO:0000313" key="3">
    <source>
        <dbReference type="EMBL" id="TGY17607.1"/>
    </source>
</evidence>
<dbReference type="Pfam" id="PF01551">
    <property type="entry name" value="Peptidase_M23"/>
    <property type="match status" value="1"/>
</dbReference>
<evidence type="ECO:0000256" key="1">
    <source>
        <dbReference type="SAM" id="SignalP"/>
    </source>
</evidence>
<dbReference type="InterPro" id="IPR016047">
    <property type="entry name" value="M23ase_b-sheet_dom"/>
</dbReference>
<feature type="signal peptide" evidence="1">
    <location>
        <begin position="1"/>
        <end position="29"/>
    </location>
</feature>
<name>A0A4S2BR11_9LACO</name>
<accession>A0A4S2BR11</accession>
<evidence type="ECO:0000259" key="2">
    <source>
        <dbReference type="Pfam" id="PF01551"/>
    </source>
</evidence>
<dbReference type="SUPFAM" id="SSF51261">
    <property type="entry name" value="Duplicated hybrid motif"/>
    <property type="match status" value="1"/>
</dbReference>
<dbReference type="EMBL" id="SRYV01000001">
    <property type="protein sequence ID" value="TGY17607.1"/>
    <property type="molecule type" value="Genomic_DNA"/>
</dbReference>
<dbReference type="Gene3D" id="2.70.70.10">
    <property type="entry name" value="Glucose Permease (Domain IIA)"/>
    <property type="match status" value="1"/>
</dbReference>
<dbReference type="PANTHER" id="PTHR21666:SF270">
    <property type="entry name" value="MUREIN HYDROLASE ACTIVATOR ENVC"/>
    <property type="match status" value="1"/>
</dbReference>
<feature type="chain" id="PRO_5020800918" evidence="1">
    <location>
        <begin position="30"/>
        <end position="223"/>
    </location>
</feature>
<keyword evidence="1" id="KW-0732">Signal</keyword>
<gene>
    <name evidence="3" type="ORF">E5351_00430</name>
</gene>
<dbReference type="InterPro" id="IPR050570">
    <property type="entry name" value="Cell_wall_metabolism_enzyme"/>
</dbReference>
<dbReference type="GO" id="GO:0004222">
    <property type="term" value="F:metalloendopeptidase activity"/>
    <property type="evidence" value="ECO:0007669"/>
    <property type="project" value="TreeGrafter"/>
</dbReference>
<dbReference type="CDD" id="cd12797">
    <property type="entry name" value="M23_peptidase"/>
    <property type="match status" value="1"/>
</dbReference>
<dbReference type="Proteomes" id="UP000309117">
    <property type="component" value="Unassembled WGS sequence"/>
</dbReference>
<evidence type="ECO:0000313" key="4">
    <source>
        <dbReference type="Proteomes" id="UP000309117"/>
    </source>
</evidence>
<dbReference type="InterPro" id="IPR011055">
    <property type="entry name" value="Dup_hybrid_motif"/>
</dbReference>
<dbReference type="RefSeq" id="WP_135960146.1">
    <property type="nucleotide sequence ID" value="NZ_AQFR02000003.1"/>
</dbReference>
<protein>
    <submittedName>
        <fullName evidence="3">M23 family metallopeptidase</fullName>
    </submittedName>
</protein>
<comment type="caution">
    <text evidence="3">The sequence shown here is derived from an EMBL/GenBank/DDBJ whole genome shotgun (WGS) entry which is preliminary data.</text>
</comment>
<dbReference type="PANTHER" id="PTHR21666">
    <property type="entry name" value="PEPTIDASE-RELATED"/>
    <property type="match status" value="1"/>
</dbReference>